<keyword evidence="4" id="KW-0998">Cell outer membrane</keyword>
<name>A0A645GCL8_9ZZZZ</name>
<dbReference type="SUPFAM" id="SSF48452">
    <property type="entry name" value="TPR-like"/>
    <property type="match status" value="1"/>
</dbReference>
<comment type="subcellular location">
    <subcellularLocation>
        <location evidence="1">Cell outer membrane</location>
    </subcellularLocation>
</comment>
<evidence type="ECO:0000256" key="3">
    <source>
        <dbReference type="ARBA" id="ARBA00023136"/>
    </source>
</evidence>
<dbReference type="EMBL" id="VSSQ01072325">
    <property type="protein sequence ID" value="MPN23732.1"/>
    <property type="molecule type" value="Genomic_DNA"/>
</dbReference>
<reference evidence="6" key="1">
    <citation type="submission" date="2019-08" db="EMBL/GenBank/DDBJ databases">
        <authorList>
            <person name="Kucharzyk K."/>
            <person name="Murdoch R.W."/>
            <person name="Higgins S."/>
            <person name="Loffler F."/>
        </authorList>
    </citation>
    <scope>NUCLEOTIDE SEQUENCE</scope>
</reference>
<dbReference type="Gene3D" id="1.25.40.390">
    <property type="match status" value="1"/>
</dbReference>
<accession>A0A645GCL8</accession>
<organism evidence="6">
    <name type="scientific">bioreactor metagenome</name>
    <dbReference type="NCBI Taxonomy" id="1076179"/>
    <lineage>
        <taxon>unclassified sequences</taxon>
        <taxon>metagenomes</taxon>
        <taxon>ecological metagenomes</taxon>
    </lineage>
</organism>
<dbReference type="AlphaFoldDB" id="A0A645GCL8"/>
<protein>
    <recommendedName>
        <fullName evidence="5">RagB/SusD domain-containing protein</fullName>
    </recommendedName>
</protein>
<dbReference type="InterPro" id="IPR011990">
    <property type="entry name" value="TPR-like_helical_dom_sf"/>
</dbReference>
<proteinExistence type="predicted"/>
<dbReference type="GO" id="GO:0009279">
    <property type="term" value="C:cell outer membrane"/>
    <property type="evidence" value="ECO:0007669"/>
    <property type="project" value="UniProtKB-SubCell"/>
</dbReference>
<dbReference type="InterPro" id="IPR012944">
    <property type="entry name" value="SusD_RagB_dom"/>
</dbReference>
<comment type="caution">
    <text evidence="6">The sequence shown here is derived from an EMBL/GenBank/DDBJ whole genome shotgun (WGS) entry which is preliminary data.</text>
</comment>
<evidence type="ECO:0000256" key="4">
    <source>
        <dbReference type="ARBA" id="ARBA00023237"/>
    </source>
</evidence>
<keyword evidence="3" id="KW-0472">Membrane</keyword>
<evidence type="ECO:0000256" key="1">
    <source>
        <dbReference type="ARBA" id="ARBA00004442"/>
    </source>
</evidence>
<gene>
    <name evidence="6" type="ORF">SDC9_171125</name>
</gene>
<evidence type="ECO:0000313" key="6">
    <source>
        <dbReference type="EMBL" id="MPN23732.1"/>
    </source>
</evidence>
<evidence type="ECO:0000259" key="5">
    <source>
        <dbReference type="Pfam" id="PF07980"/>
    </source>
</evidence>
<keyword evidence="2" id="KW-0732">Signal</keyword>
<evidence type="ECO:0000256" key="2">
    <source>
        <dbReference type="ARBA" id="ARBA00022729"/>
    </source>
</evidence>
<dbReference type="Pfam" id="PF07980">
    <property type="entry name" value="SusD_RagB"/>
    <property type="match status" value="1"/>
</dbReference>
<feature type="domain" description="RagB/SusD" evidence="5">
    <location>
        <begin position="1"/>
        <end position="88"/>
    </location>
</feature>
<sequence>MREIIQQERRIEMAFEGHRNFDVRRWKQADKYFNIPVTGWSVDGSTTNTFYIVKTVGQRSFITPRDYLHPIKYSEMIVNSNLVQSPGW</sequence>